<sequence length="75" mass="8608">MQENQTIDDHLREALAHLEQAIDQSIHAALENHAASKELGGKWEQFLGKFYGMVKDRGKKTQINVLSWISFSKIR</sequence>
<dbReference type="Proteomes" id="UP000282076">
    <property type="component" value="Unassembled WGS sequence"/>
</dbReference>
<protein>
    <submittedName>
        <fullName evidence="1">Uncharacterized protein</fullName>
    </submittedName>
</protein>
<organism evidence="1 2">
    <name type="scientific">Cohnella endophytica</name>
    <dbReference type="NCBI Taxonomy" id="2419778"/>
    <lineage>
        <taxon>Bacteria</taxon>
        <taxon>Bacillati</taxon>
        <taxon>Bacillota</taxon>
        <taxon>Bacilli</taxon>
        <taxon>Bacillales</taxon>
        <taxon>Paenibacillaceae</taxon>
        <taxon>Cohnella</taxon>
    </lineage>
</organism>
<dbReference type="AlphaFoldDB" id="A0A494XP66"/>
<keyword evidence="2" id="KW-1185">Reference proteome</keyword>
<accession>A0A494XP66</accession>
<gene>
    <name evidence="1" type="ORF">D7Z26_19010</name>
</gene>
<dbReference type="RefSeq" id="WP_120978602.1">
    <property type="nucleotide sequence ID" value="NZ_RBZM01000008.1"/>
</dbReference>
<name>A0A494XP66_9BACL</name>
<reference evidence="1 2" key="1">
    <citation type="submission" date="2018-10" db="EMBL/GenBank/DDBJ databases">
        <title>Cohnella sp. M2MS4P-1, whole genome shotgun sequence.</title>
        <authorList>
            <person name="Tuo L."/>
        </authorList>
    </citation>
    <scope>NUCLEOTIDE SEQUENCE [LARGE SCALE GENOMIC DNA]</scope>
    <source>
        <strain evidence="1 2">M2MS4P-1</strain>
    </source>
</reference>
<evidence type="ECO:0000313" key="1">
    <source>
        <dbReference type="EMBL" id="RKP49919.1"/>
    </source>
</evidence>
<proteinExistence type="predicted"/>
<evidence type="ECO:0000313" key="2">
    <source>
        <dbReference type="Proteomes" id="UP000282076"/>
    </source>
</evidence>
<comment type="caution">
    <text evidence="1">The sequence shown here is derived from an EMBL/GenBank/DDBJ whole genome shotgun (WGS) entry which is preliminary data.</text>
</comment>
<dbReference type="OrthoDB" id="2905737at2"/>
<dbReference type="EMBL" id="RBZM01000008">
    <property type="protein sequence ID" value="RKP49919.1"/>
    <property type="molecule type" value="Genomic_DNA"/>
</dbReference>